<evidence type="ECO:0000313" key="3">
    <source>
        <dbReference type="Proteomes" id="UP000031552"/>
    </source>
</evidence>
<dbReference type="InterPro" id="IPR015943">
    <property type="entry name" value="WD40/YVTN_repeat-like_dom_sf"/>
</dbReference>
<dbReference type="InterPro" id="IPR036322">
    <property type="entry name" value="WD40_repeat_dom_sf"/>
</dbReference>
<dbReference type="Proteomes" id="UP000031552">
    <property type="component" value="Unassembled WGS sequence"/>
</dbReference>
<dbReference type="Gene3D" id="1.20.1280.50">
    <property type="match status" value="1"/>
</dbReference>
<name>A0A090CZ91_9BACT</name>
<reference evidence="2" key="1">
    <citation type="submission" date="2013-12" db="EMBL/GenBank/DDBJ databases">
        <authorList>
            <person name="Linke B."/>
        </authorList>
    </citation>
    <scope>NUCLEOTIDE SEQUENCE [LARGE SCALE GENOMIC DNA]</scope>
    <source>
        <strain evidence="2">CRIB-18</strain>
    </source>
</reference>
<sequence>MASLVKQKEFSSANTLVVSQTCDPLMALPIELLLQIFYRLGSLELLAASSVSRSWSWLSSALWQERSKRDFPSLKLSKNHQFSKENYFLRLRIRAAFTIDPIKKELPFKFIEPSRISITNKKKLIGVVVLKDSPQQRIFLQNKNNVKFAAPSTKISQESASEDATNIQTVVKCGKFIAASESYGRVYLFSSKRLKPIDRIKDLKGICSLAYNQKYLIAGTNNGLIYSVDLKLNKVIASVATKRIAPIWQLFSYRTKIVSFDEEFLSLWDLKKSSKVIHEIKLDLNYFSKHFPVSAEIFGSVLIISHVVNKEIFFPDKNTIAPFFNSEIKIFKIKNYLKNMGIIQIPGFVSCLTKVRQYVLVSLVQKENFHKGEIKSCNLTVYNLLTRKRVSKKTVFNDCILSLKKLNSQIIGFSKHSEYVWDLNTLVKL</sequence>
<dbReference type="EMBL" id="CCEJ010000005">
    <property type="protein sequence ID" value="CDR34121.1"/>
    <property type="molecule type" value="Genomic_DNA"/>
</dbReference>
<dbReference type="SUPFAM" id="SSF81383">
    <property type="entry name" value="F-box domain"/>
    <property type="match status" value="1"/>
</dbReference>
<organism evidence="2 3">
    <name type="scientific">Candidatus Criblamydia sequanensis CRIB-18</name>
    <dbReference type="NCBI Taxonomy" id="1437425"/>
    <lineage>
        <taxon>Bacteria</taxon>
        <taxon>Pseudomonadati</taxon>
        <taxon>Chlamydiota</taxon>
        <taxon>Chlamydiia</taxon>
        <taxon>Parachlamydiales</taxon>
        <taxon>Candidatus Criblamydiaceae</taxon>
        <taxon>Candidatus Criblamydia</taxon>
    </lineage>
</organism>
<accession>A0A090CZ91</accession>
<reference evidence="2" key="2">
    <citation type="submission" date="2014-09" db="EMBL/GenBank/DDBJ databases">
        <title>Criblamydia sequanensis harbors a mega-plasmid encoding arsenite resistance.</title>
        <authorList>
            <person name="Bertelli C."/>
            <person name="Goesmann A."/>
            <person name="Greub G."/>
        </authorList>
    </citation>
    <scope>NUCLEOTIDE SEQUENCE [LARGE SCALE GENOMIC DNA]</scope>
    <source>
        <strain evidence="2">CRIB-18</strain>
    </source>
</reference>
<dbReference type="AlphaFoldDB" id="A0A090CZ91"/>
<dbReference type="RefSeq" id="WP_041017656.1">
    <property type="nucleotide sequence ID" value="NZ_CCEJ010000005.1"/>
</dbReference>
<dbReference type="STRING" id="1437425.CSEC_1301"/>
<dbReference type="Gene3D" id="2.130.10.10">
    <property type="entry name" value="YVTN repeat-like/Quinoprotein amine dehydrogenase"/>
    <property type="match status" value="1"/>
</dbReference>
<evidence type="ECO:0000259" key="1">
    <source>
        <dbReference type="PROSITE" id="PS50181"/>
    </source>
</evidence>
<protein>
    <recommendedName>
        <fullName evidence="1">F-box domain-containing protein</fullName>
    </recommendedName>
</protein>
<keyword evidence="3" id="KW-1185">Reference proteome</keyword>
<dbReference type="InterPro" id="IPR001810">
    <property type="entry name" value="F-box_dom"/>
</dbReference>
<gene>
    <name evidence="2" type="ORF">CSEC_1301</name>
</gene>
<comment type="caution">
    <text evidence="2">The sequence shown here is derived from an EMBL/GenBank/DDBJ whole genome shotgun (WGS) entry which is preliminary data.</text>
</comment>
<dbReference type="PROSITE" id="PS50181">
    <property type="entry name" value="FBOX"/>
    <property type="match status" value="1"/>
</dbReference>
<dbReference type="InterPro" id="IPR036047">
    <property type="entry name" value="F-box-like_dom_sf"/>
</dbReference>
<dbReference type="SUPFAM" id="SSF50978">
    <property type="entry name" value="WD40 repeat-like"/>
    <property type="match status" value="1"/>
</dbReference>
<evidence type="ECO:0000313" key="2">
    <source>
        <dbReference type="EMBL" id="CDR34121.1"/>
    </source>
</evidence>
<feature type="domain" description="F-box" evidence="1">
    <location>
        <begin position="22"/>
        <end position="66"/>
    </location>
</feature>
<dbReference type="Pfam" id="PF12937">
    <property type="entry name" value="F-box-like"/>
    <property type="match status" value="1"/>
</dbReference>
<proteinExistence type="predicted"/>